<dbReference type="RefSeq" id="WP_229160157.1">
    <property type="nucleotide sequence ID" value="NZ_JAJEWP010000002.1"/>
</dbReference>
<accession>A0ABS8G7V6</accession>
<comment type="caution">
    <text evidence="1">The sequence shown here is derived from an EMBL/GenBank/DDBJ whole genome shotgun (WGS) entry which is preliminary data.</text>
</comment>
<dbReference type="EMBL" id="JAJEWP010000002">
    <property type="protein sequence ID" value="MCC2616630.1"/>
    <property type="molecule type" value="Genomic_DNA"/>
</dbReference>
<keyword evidence="2" id="KW-1185">Reference proteome</keyword>
<organism evidence="1 2">
    <name type="scientific">Fluctibacter halophilus</name>
    <dbReference type="NCBI Taxonomy" id="226011"/>
    <lineage>
        <taxon>Bacteria</taxon>
        <taxon>Pseudomonadati</taxon>
        <taxon>Pseudomonadota</taxon>
        <taxon>Gammaproteobacteria</taxon>
        <taxon>Alteromonadales</taxon>
        <taxon>Alteromonadaceae</taxon>
        <taxon>Fluctibacter</taxon>
    </lineage>
</organism>
<evidence type="ECO:0000313" key="1">
    <source>
        <dbReference type="EMBL" id="MCC2616630.1"/>
    </source>
</evidence>
<dbReference type="Pfam" id="PF11101">
    <property type="entry name" value="DUF2884"/>
    <property type="match status" value="1"/>
</dbReference>
<proteinExistence type="predicted"/>
<name>A0ABS8G7V6_9ALTE</name>
<gene>
    <name evidence="1" type="ORF">LJ739_10290</name>
</gene>
<dbReference type="InterPro" id="IPR021307">
    <property type="entry name" value="DUF2884"/>
</dbReference>
<sequence>MMFRGLLAIVTLLMCSSVRGDLQCDVDLQYGIVVNERHIRIMQESRTVYQINGTDQLIVEGNWLPLEGQQQRDLERLAEGLHYVVPKMILLATEGVELAVDTVEHVYQGLVGQDHNSYEKLTASLRKVKGRIREKFIQSNDNFYMGPGSLENVDDLVDRELEEQLEQAISTSVGGVLTAIGGLNAGGDENTEQRIENLSRRIEIMEQEIERKVNPRANSLRQKARWFCNKMHLLDEIEDNLRNEVPALKKYNVILTRATAQPQGDQNP</sequence>
<evidence type="ECO:0000313" key="2">
    <source>
        <dbReference type="Proteomes" id="UP001520878"/>
    </source>
</evidence>
<reference evidence="1 2" key="1">
    <citation type="submission" date="2021-10" db="EMBL/GenBank/DDBJ databases">
        <title>Draft genome of Aestuariibacter halophilus JC2043.</title>
        <authorList>
            <person name="Emsley S.A."/>
            <person name="Pfannmuller K.M."/>
            <person name="Ushijima B."/>
            <person name="Saw J.H."/>
            <person name="Videau P."/>
        </authorList>
    </citation>
    <scope>NUCLEOTIDE SEQUENCE [LARGE SCALE GENOMIC DNA]</scope>
    <source>
        <strain evidence="1 2">JC2043</strain>
    </source>
</reference>
<protein>
    <submittedName>
        <fullName evidence="1">YggN family protein</fullName>
    </submittedName>
</protein>
<dbReference type="Proteomes" id="UP001520878">
    <property type="component" value="Unassembled WGS sequence"/>
</dbReference>